<reference evidence="1 2" key="1">
    <citation type="submission" date="2013-02" db="EMBL/GenBank/DDBJ databases">
        <authorList>
            <person name="Harkins D.M."/>
            <person name="Durkin A.S."/>
            <person name="Brinkac L.M."/>
            <person name="Haft D.H."/>
            <person name="Selengut J.D."/>
            <person name="Sanka R."/>
            <person name="DePew J."/>
            <person name="Purushe J."/>
            <person name="Picardeau M."/>
            <person name="Werts C."/>
            <person name="Goarant C."/>
            <person name="Vinetz J.M."/>
            <person name="Sutton G.G."/>
            <person name="Nierman W.C."/>
            <person name="Fouts D.E."/>
        </authorList>
    </citation>
    <scope>NUCLEOTIDE SEQUENCE [LARGE SCALE GENOMIC DNA]</scope>
    <source>
        <strain evidence="1 2">200703203</strain>
    </source>
</reference>
<protein>
    <submittedName>
        <fullName evidence="1">Uncharacterized protein</fullName>
    </submittedName>
</protein>
<evidence type="ECO:0000313" key="2">
    <source>
        <dbReference type="Proteomes" id="UP000012220"/>
    </source>
</evidence>
<dbReference type="AlphaFoldDB" id="N1US37"/>
<dbReference type="Proteomes" id="UP000012220">
    <property type="component" value="Unassembled WGS sequence"/>
</dbReference>
<evidence type="ECO:0000313" key="1">
    <source>
        <dbReference type="EMBL" id="EMY24690.1"/>
    </source>
</evidence>
<organism evidence="1 2">
    <name type="scientific">Leptospira interrogans serovar Australis str. 200703203</name>
    <dbReference type="NCBI Taxonomy" id="1085541"/>
    <lineage>
        <taxon>Bacteria</taxon>
        <taxon>Pseudomonadati</taxon>
        <taxon>Spirochaetota</taxon>
        <taxon>Spirochaetia</taxon>
        <taxon>Leptospirales</taxon>
        <taxon>Leptospiraceae</taxon>
        <taxon>Leptospira</taxon>
    </lineage>
</organism>
<comment type="caution">
    <text evidence="1">The sequence shown here is derived from an EMBL/GenBank/DDBJ whole genome shotgun (WGS) entry which is preliminary data.</text>
</comment>
<dbReference type="EMBL" id="AHNY02000179">
    <property type="protein sequence ID" value="EMY24690.1"/>
    <property type="molecule type" value="Genomic_DNA"/>
</dbReference>
<proteinExistence type="predicted"/>
<dbReference type="BioCyc" id="LINT1085541:G11IQ-1565-MONOMER"/>
<gene>
    <name evidence="1" type="ORF">LEP1GSC115_5248</name>
</gene>
<sequence length="40" mass="4727">MEWNGKKEKDSLLPGEILKIQNLQVQKTKRSFLKIQNQTL</sequence>
<name>N1US37_LEPIR</name>
<accession>N1US37</accession>